<evidence type="ECO:0000259" key="12">
    <source>
        <dbReference type="Pfam" id="PF02223"/>
    </source>
</evidence>
<keyword evidence="7 11" id="KW-0418">Kinase</keyword>
<dbReference type="AlphaFoldDB" id="A0AAT9L9V0"/>
<dbReference type="GO" id="GO:0006233">
    <property type="term" value="P:dTDP biosynthetic process"/>
    <property type="evidence" value="ECO:0007669"/>
    <property type="project" value="InterPro"/>
</dbReference>
<dbReference type="SUPFAM" id="SSF52540">
    <property type="entry name" value="P-loop containing nucleoside triphosphate hydrolases"/>
    <property type="match status" value="1"/>
</dbReference>
<evidence type="ECO:0000256" key="2">
    <source>
        <dbReference type="ARBA" id="ARBA00012980"/>
    </source>
</evidence>
<keyword evidence="5 11" id="KW-0545">Nucleotide biosynthesis</keyword>
<accession>A0AAT9L9V0</accession>
<dbReference type="NCBIfam" id="TIGR00041">
    <property type="entry name" value="DTMP_kinase"/>
    <property type="match status" value="1"/>
</dbReference>
<reference evidence="13" key="1">
    <citation type="submission" date="2020-10" db="EMBL/GenBank/DDBJ databases">
        <authorList>
            <person name="Kadnikov V."/>
            <person name="Beletsky A.V."/>
            <person name="Mardanov A.V."/>
            <person name="Karnachuk O.V."/>
            <person name="Ravin N.V."/>
        </authorList>
    </citation>
    <scope>NUCLEOTIDE SEQUENCE</scope>
    <source>
        <strain evidence="13">Bu02</strain>
    </source>
</reference>
<comment type="similarity">
    <text evidence="1 11">Belongs to the thymidylate kinase family.</text>
</comment>
<evidence type="ECO:0000256" key="11">
    <source>
        <dbReference type="HAMAP-Rule" id="MF_00165"/>
    </source>
</evidence>
<dbReference type="Pfam" id="PF02223">
    <property type="entry name" value="Thymidylate_kin"/>
    <property type="match status" value="1"/>
</dbReference>
<sequence>MRGLFITFEGCDGSGKSTQIDRLVKRLAREGFHPTVTREPGGTEFGEIVRRVLLDPQGPDRTALAELFLYSASRAELVSRVIKPALDQGNIVIAERYVDSTWVYQGYAGGLSVTDVEVVNKIATGNLYPDLTLVLDVSDPLVIHNRLAFKQKDKIESRTESYHAMVREGYRRLARLFGDRIKLIDASVSIDEVEERIWTHVLRALKDRGYDLFNQNEPRRE</sequence>
<dbReference type="InterPro" id="IPR039430">
    <property type="entry name" value="Thymidylate_kin-like_dom"/>
</dbReference>
<evidence type="ECO:0000256" key="3">
    <source>
        <dbReference type="ARBA" id="ARBA00017144"/>
    </source>
</evidence>
<dbReference type="GO" id="GO:0005524">
    <property type="term" value="F:ATP binding"/>
    <property type="evidence" value="ECO:0007669"/>
    <property type="project" value="UniProtKB-UniRule"/>
</dbReference>
<organism evidence="13">
    <name type="scientific">Candidatus Fermentithermobacillus carboniphilus</name>
    <dbReference type="NCBI Taxonomy" id="3085328"/>
    <lineage>
        <taxon>Bacteria</taxon>
        <taxon>Bacillati</taxon>
        <taxon>Bacillota</taxon>
        <taxon>Candidatus Fermentithermobacillia</taxon>
        <taxon>Candidatus Fermentithermobacillales</taxon>
        <taxon>Candidatus Fermentithermobacillaceae</taxon>
        <taxon>Candidatus Fermentithermobacillus</taxon>
    </lineage>
</organism>
<dbReference type="HAMAP" id="MF_00165">
    <property type="entry name" value="Thymidylate_kinase"/>
    <property type="match status" value="1"/>
</dbReference>
<evidence type="ECO:0000256" key="8">
    <source>
        <dbReference type="ARBA" id="ARBA00022840"/>
    </source>
</evidence>
<dbReference type="PANTHER" id="PTHR10344">
    <property type="entry name" value="THYMIDYLATE KINASE"/>
    <property type="match status" value="1"/>
</dbReference>
<dbReference type="GO" id="GO:0005829">
    <property type="term" value="C:cytosol"/>
    <property type="evidence" value="ECO:0007669"/>
    <property type="project" value="TreeGrafter"/>
</dbReference>
<dbReference type="EC" id="2.7.4.9" evidence="2 11"/>
<dbReference type="EMBL" id="CP062796">
    <property type="protein sequence ID" value="QUL97819.1"/>
    <property type="molecule type" value="Genomic_DNA"/>
</dbReference>
<dbReference type="InterPro" id="IPR027417">
    <property type="entry name" value="P-loop_NTPase"/>
</dbReference>
<dbReference type="GO" id="GO:0006227">
    <property type="term" value="P:dUDP biosynthetic process"/>
    <property type="evidence" value="ECO:0007669"/>
    <property type="project" value="TreeGrafter"/>
</dbReference>
<evidence type="ECO:0000256" key="7">
    <source>
        <dbReference type="ARBA" id="ARBA00022777"/>
    </source>
</evidence>
<dbReference type="Gene3D" id="3.40.50.300">
    <property type="entry name" value="P-loop containing nucleotide triphosphate hydrolases"/>
    <property type="match status" value="1"/>
</dbReference>
<comment type="function">
    <text evidence="10 11">Phosphorylation of dTMP to form dTDP in both de novo and salvage pathways of dTTP synthesis.</text>
</comment>
<evidence type="ECO:0000256" key="4">
    <source>
        <dbReference type="ARBA" id="ARBA00022679"/>
    </source>
</evidence>
<keyword evidence="4 11" id="KW-0808">Transferase</keyword>
<feature type="domain" description="Thymidylate kinase-like" evidence="12">
    <location>
        <begin position="8"/>
        <end position="197"/>
    </location>
</feature>
<name>A0AAT9L9V0_9FIRM</name>
<keyword evidence="8 11" id="KW-0067">ATP-binding</keyword>
<evidence type="ECO:0000256" key="9">
    <source>
        <dbReference type="ARBA" id="ARBA00048743"/>
    </source>
</evidence>
<evidence type="ECO:0000256" key="1">
    <source>
        <dbReference type="ARBA" id="ARBA00009776"/>
    </source>
</evidence>
<evidence type="ECO:0000313" key="13">
    <source>
        <dbReference type="EMBL" id="QUL97819.1"/>
    </source>
</evidence>
<reference evidence="13" key="2">
    <citation type="journal article" date="2023" name="Biology">
        <title>Prokaryotic Life Associated with Coal-Fire Gas Vents Revealed by Metagenomics.</title>
        <authorList>
            <person name="Kadnikov V.V."/>
            <person name="Mardanov A.V."/>
            <person name="Beletsky A.V."/>
            <person name="Karnachuk O.V."/>
            <person name="Ravin N.V."/>
        </authorList>
    </citation>
    <scope>NUCLEOTIDE SEQUENCE</scope>
    <source>
        <strain evidence="13">Bu02</strain>
    </source>
</reference>
<dbReference type="CDD" id="cd01672">
    <property type="entry name" value="TMPK"/>
    <property type="match status" value="1"/>
</dbReference>
<comment type="catalytic activity">
    <reaction evidence="9 11">
        <text>dTMP + ATP = dTDP + ADP</text>
        <dbReference type="Rhea" id="RHEA:13517"/>
        <dbReference type="ChEBI" id="CHEBI:30616"/>
        <dbReference type="ChEBI" id="CHEBI:58369"/>
        <dbReference type="ChEBI" id="CHEBI:63528"/>
        <dbReference type="ChEBI" id="CHEBI:456216"/>
        <dbReference type="EC" id="2.7.4.9"/>
    </reaction>
</comment>
<evidence type="ECO:0000256" key="6">
    <source>
        <dbReference type="ARBA" id="ARBA00022741"/>
    </source>
</evidence>
<feature type="binding site" evidence="11">
    <location>
        <begin position="10"/>
        <end position="17"/>
    </location>
    <ligand>
        <name>ATP</name>
        <dbReference type="ChEBI" id="CHEBI:30616"/>
    </ligand>
</feature>
<dbReference type="PANTHER" id="PTHR10344:SF4">
    <property type="entry name" value="UMP-CMP KINASE 2, MITOCHONDRIAL"/>
    <property type="match status" value="1"/>
</dbReference>
<dbReference type="InterPro" id="IPR018094">
    <property type="entry name" value="Thymidylate_kinase"/>
</dbReference>
<evidence type="ECO:0000256" key="5">
    <source>
        <dbReference type="ARBA" id="ARBA00022727"/>
    </source>
</evidence>
<proteinExistence type="inferred from homology"/>
<dbReference type="FunFam" id="3.40.50.300:FF:000225">
    <property type="entry name" value="Thymidylate kinase"/>
    <property type="match status" value="1"/>
</dbReference>
<dbReference type="KEGG" id="fcz:IMF26_06850"/>
<keyword evidence="6 11" id="KW-0547">Nucleotide-binding</keyword>
<dbReference type="GO" id="GO:0006235">
    <property type="term" value="P:dTTP biosynthetic process"/>
    <property type="evidence" value="ECO:0007669"/>
    <property type="project" value="UniProtKB-UniRule"/>
</dbReference>
<dbReference type="GO" id="GO:0004798">
    <property type="term" value="F:dTMP kinase activity"/>
    <property type="evidence" value="ECO:0007669"/>
    <property type="project" value="UniProtKB-UniRule"/>
</dbReference>
<evidence type="ECO:0000256" key="10">
    <source>
        <dbReference type="ARBA" id="ARBA00057735"/>
    </source>
</evidence>
<protein>
    <recommendedName>
        <fullName evidence="3 11">Thymidylate kinase</fullName>
        <ecNumber evidence="2 11">2.7.4.9</ecNumber>
    </recommendedName>
    <alternativeName>
        <fullName evidence="11">dTMP kinase</fullName>
    </alternativeName>
</protein>
<gene>
    <name evidence="11 13" type="primary">tmk</name>
    <name evidence="13" type="ORF">IMF26_06850</name>
</gene>